<keyword evidence="1 4" id="KW-0349">Heme</keyword>
<keyword evidence="7" id="KW-1185">Reference proteome</keyword>
<dbReference type="Pfam" id="PF09100">
    <property type="entry name" value="Qn_am_d_aIV"/>
    <property type="match status" value="1"/>
</dbReference>
<dbReference type="Pfam" id="PF09098">
    <property type="entry name" value="Dehyd-heme_bind"/>
    <property type="match status" value="1"/>
</dbReference>
<dbReference type="Pfam" id="PF09099">
    <property type="entry name" value="Qn_am_d_aIII"/>
    <property type="match status" value="1"/>
</dbReference>
<evidence type="ECO:0000256" key="4">
    <source>
        <dbReference type="PROSITE-ProRule" id="PRU00433"/>
    </source>
</evidence>
<keyword evidence="3 4" id="KW-0408">Iron</keyword>
<dbReference type="InterPro" id="IPR023887">
    <property type="entry name" value="QH-AmDH_asu"/>
</dbReference>
<sequence>MSYGYLVSANASENAKSSLGQQVLNTKCVACHAALPGGGLDRISEGRRTPEGWDMTVARMGYAHGMKLTQEERHAVVKYLADTRGLAPEEAANHRYILEKTPGVVEQPSRINDKVIVDSCARCHSAARVGLQRRTFDDWQKLVAFHVGQYPAIEFQYGGRDREWFKIANSEVAKLLADNQPEQSDLWKKWSAKEKANVDGEWLVAGHRPGWGAYSGSATITRSAADAYQITMSIRYENGKTEKASGNATVFTGYEWRASLNQNGDAVRQVFSLSEDGQRLEGRWYLTDHEDIGGRFTALKQIAGAPGQVLSVQPSRIKVGQTQKLTIRGTGLTGNVTLGDGVAVTRVLKSSPTEVVVEVRADAKAKDGYRQITMSNVTQKGATVAVYRQIDSIRIEPKEGMARVGGNGGPIPKKPVQFEAIAYANGPDGKVDTEDDVRIGHVVAQWSLANLNKNAEEMQDLQFAGTLSKNGLFMPNNAGPNPERKYSTNNAGELKVKAVVKEGAKVLSASTHLMVTVQRFVDPPIH</sequence>
<dbReference type="InterPro" id="IPR015183">
    <property type="entry name" value="QH-AmDH_asu_dom_III"/>
</dbReference>
<dbReference type="SUPFAM" id="SSF81296">
    <property type="entry name" value="E set domains"/>
    <property type="match status" value="2"/>
</dbReference>
<dbReference type="Proteomes" id="UP001352263">
    <property type="component" value="Unassembled WGS sequence"/>
</dbReference>
<dbReference type="InterPro" id="IPR015182">
    <property type="entry name" value="QH-AmDH_asu_heme-bd_dom"/>
</dbReference>
<dbReference type="RefSeq" id="WP_326509507.1">
    <property type="nucleotide sequence ID" value="NZ_JAWIIV010000037.1"/>
</dbReference>
<dbReference type="PROSITE" id="PS51007">
    <property type="entry name" value="CYTC"/>
    <property type="match status" value="1"/>
</dbReference>
<dbReference type="InterPro" id="IPR036718">
    <property type="entry name" value="H-AmDH_asu_dom2_sf"/>
</dbReference>
<organism evidence="6 7">
    <name type="scientific">Noviherbaspirillum album</name>
    <dbReference type="NCBI Taxonomy" id="3080276"/>
    <lineage>
        <taxon>Bacteria</taxon>
        <taxon>Pseudomonadati</taxon>
        <taxon>Pseudomonadota</taxon>
        <taxon>Betaproteobacteria</taxon>
        <taxon>Burkholderiales</taxon>
        <taxon>Oxalobacteraceae</taxon>
        <taxon>Noviherbaspirillum</taxon>
    </lineage>
</organism>
<gene>
    <name evidence="6" type="primary">peaA</name>
    <name evidence="6" type="ORF">RY831_26975</name>
</gene>
<dbReference type="InterPro" id="IPR009111">
    <property type="entry name" value="QH-AmDH_asu_dom2"/>
</dbReference>
<dbReference type="SUPFAM" id="SSF69298">
    <property type="entry name" value="Quinohemoprotein amine dehydrogenase A chain, domain 3"/>
    <property type="match status" value="1"/>
</dbReference>
<evidence type="ECO:0000256" key="3">
    <source>
        <dbReference type="ARBA" id="ARBA00023004"/>
    </source>
</evidence>
<dbReference type="InterPro" id="IPR013783">
    <property type="entry name" value="Ig-like_fold"/>
</dbReference>
<dbReference type="Gene3D" id="1.10.760.10">
    <property type="entry name" value="Cytochrome c-like domain"/>
    <property type="match status" value="1"/>
</dbReference>
<dbReference type="EMBL" id="JAWIIV010000037">
    <property type="protein sequence ID" value="MEC4722807.1"/>
    <property type="molecule type" value="Genomic_DNA"/>
</dbReference>
<evidence type="ECO:0000313" key="6">
    <source>
        <dbReference type="EMBL" id="MEC4722807.1"/>
    </source>
</evidence>
<reference evidence="6 7" key="1">
    <citation type="submission" date="2023-10" db="EMBL/GenBank/DDBJ databases">
        <title>Noviherbaspirillum sp. CPCC 100848 genome assembly.</title>
        <authorList>
            <person name="Li X.Y."/>
            <person name="Fang X.M."/>
        </authorList>
    </citation>
    <scope>NUCLEOTIDE SEQUENCE [LARGE SCALE GENOMIC DNA]</scope>
    <source>
        <strain evidence="6 7">CPCC 100848</strain>
    </source>
</reference>
<evidence type="ECO:0000256" key="1">
    <source>
        <dbReference type="ARBA" id="ARBA00022617"/>
    </source>
</evidence>
<dbReference type="NCBIfam" id="TIGR03908">
    <property type="entry name" value="QH_alpha"/>
    <property type="match status" value="1"/>
</dbReference>
<dbReference type="Gene3D" id="2.40.128.120">
    <property type="entry name" value="Quinohemoprotein amine dehydrogenase alpha subunit, domain 2"/>
    <property type="match status" value="1"/>
</dbReference>
<evidence type="ECO:0000313" key="7">
    <source>
        <dbReference type="Proteomes" id="UP001352263"/>
    </source>
</evidence>
<dbReference type="InterPro" id="IPR009056">
    <property type="entry name" value="Cyt_c-like_dom"/>
</dbReference>
<evidence type="ECO:0000256" key="2">
    <source>
        <dbReference type="ARBA" id="ARBA00022723"/>
    </source>
</evidence>
<proteinExistence type="predicted"/>
<protein>
    <submittedName>
        <fullName evidence="6">Quinohemoprotein amine dehydrogenase subunit alpha</fullName>
    </submittedName>
</protein>
<dbReference type="Pfam" id="PF14930">
    <property type="entry name" value="Qn_am_d_aII"/>
    <property type="match status" value="1"/>
</dbReference>
<dbReference type="InterPro" id="IPR036909">
    <property type="entry name" value="Cyt_c-like_dom_sf"/>
</dbReference>
<dbReference type="InterPro" id="IPR014756">
    <property type="entry name" value="Ig_E-set"/>
</dbReference>
<dbReference type="InterPro" id="IPR015184">
    <property type="entry name" value="QH-AmDH_asu_dom_IV"/>
</dbReference>
<dbReference type="SUPFAM" id="SSF46626">
    <property type="entry name" value="Cytochrome c"/>
    <property type="match status" value="2"/>
</dbReference>
<feature type="domain" description="Cytochrome c" evidence="5">
    <location>
        <begin position="15"/>
        <end position="150"/>
    </location>
</feature>
<accession>A0ABU6JGM5</accession>
<name>A0ABU6JGM5_9BURK</name>
<comment type="caution">
    <text evidence="6">The sequence shown here is derived from an EMBL/GenBank/DDBJ whole genome shotgun (WGS) entry which is preliminary data.</text>
</comment>
<evidence type="ECO:0000259" key="5">
    <source>
        <dbReference type="PROSITE" id="PS51007"/>
    </source>
</evidence>
<keyword evidence="2 4" id="KW-0479">Metal-binding</keyword>
<dbReference type="Gene3D" id="2.60.40.10">
    <property type="entry name" value="Immunoglobulins"/>
    <property type="match status" value="2"/>
</dbReference>